<sequence length="514" mass="55231">MGCGATKPSVTGPATRTTESRAQPPAAVNKPARDAPNPLALAPPSDALWDRGVHAALLRGLAECVYIKYTPGKAAPRKAPAWKVHVDKVNLWAGDGEVPEVKQAGSGWARLGSLTTSEVMAHFVKPLTAPHKCCLAQAFSRTPFGAEFISSLRKAQTGVGWLAEHSDALMGGVFRPAQYFVSHAWAGPFDDLAQRVYQDSRQRGGSAYYWVDVFAVSQHYTGAFGTSPDSKFESVIQQAQGVLCSMHPDSDPTAPKRAWCLLELASASMASKPIQLMLAAGEQQQRSEPGEVLPVPDIDVANASAGLESDRVAILGLVQQAYGTYGAANDRLQGLFTAAARSTALLRCISALRVFGERDVYGKHDGSTADEYVEAWAAQCDEEGDPLEATAHMVLQRSNAGDSARMMAYKADQTDEANAGIRDQALKLIEQGARVEMEEVASTWLTAGQTRLGLEVLAAAIRAPGNRVKRVAFENFVAEERGAMISLRSASSMSREYLLHLLRQEPPVQGLVVE</sequence>
<evidence type="ECO:0000313" key="2">
    <source>
        <dbReference type="EMBL" id="CAD8677314.1"/>
    </source>
</evidence>
<accession>A0A7S0RGZ8</accession>
<feature type="region of interest" description="Disordered" evidence="1">
    <location>
        <begin position="1"/>
        <end position="43"/>
    </location>
</feature>
<reference evidence="2" key="1">
    <citation type="submission" date="2021-01" db="EMBL/GenBank/DDBJ databases">
        <authorList>
            <person name="Corre E."/>
            <person name="Pelletier E."/>
            <person name="Niang G."/>
            <person name="Scheremetjew M."/>
            <person name="Finn R."/>
            <person name="Kale V."/>
            <person name="Holt S."/>
            <person name="Cochrane G."/>
            <person name="Meng A."/>
            <person name="Brown T."/>
            <person name="Cohen L."/>
        </authorList>
    </citation>
    <scope>NUCLEOTIDE SEQUENCE</scope>
    <source>
        <strain evidence="2">SAG 11-49</strain>
    </source>
</reference>
<dbReference type="EMBL" id="HBFB01014055">
    <property type="protein sequence ID" value="CAD8677314.1"/>
    <property type="molecule type" value="Transcribed_RNA"/>
</dbReference>
<feature type="compositionally biased region" description="Polar residues" evidence="1">
    <location>
        <begin position="8"/>
        <end position="21"/>
    </location>
</feature>
<gene>
    <name evidence="2" type="ORF">CLEI1391_LOCUS7915</name>
</gene>
<name>A0A7S0RGZ8_9CHLO</name>
<proteinExistence type="predicted"/>
<organism evidence="2">
    <name type="scientific">Chlamydomonas leiostraca</name>
    <dbReference type="NCBI Taxonomy" id="1034604"/>
    <lineage>
        <taxon>Eukaryota</taxon>
        <taxon>Viridiplantae</taxon>
        <taxon>Chlorophyta</taxon>
        <taxon>core chlorophytes</taxon>
        <taxon>Chlorophyceae</taxon>
        <taxon>CS clade</taxon>
        <taxon>Chlamydomonadales</taxon>
        <taxon>Chlamydomonadaceae</taxon>
        <taxon>Chlamydomonas</taxon>
    </lineage>
</organism>
<evidence type="ECO:0000256" key="1">
    <source>
        <dbReference type="SAM" id="MobiDB-lite"/>
    </source>
</evidence>
<dbReference type="AlphaFoldDB" id="A0A7S0RGZ8"/>
<protein>
    <submittedName>
        <fullName evidence="2">Uncharacterized protein</fullName>
    </submittedName>
</protein>